<dbReference type="CDD" id="cd11354">
    <property type="entry name" value="AmyAc_bac_CMD_like"/>
    <property type="match status" value="1"/>
</dbReference>
<evidence type="ECO:0000313" key="4">
    <source>
        <dbReference type="EMBL" id="PRY67002.1"/>
    </source>
</evidence>
<dbReference type="SMART" id="SM00642">
    <property type="entry name" value="Aamy"/>
    <property type="match status" value="1"/>
</dbReference>
<evidence type="ECO:0000256" key="2">
    <source>
        <dbReference type="ARBA" id="ARBA00023295"/>
    </source>
</evidence>
<dbReference type="AlphaFoldDB" id="A0A2T0V9Z5"/>
<sequence>MTDAELNSPVAERTEPDWVTHAVWWQIYPLGFVGAPQSQAAGEQDAGPNGAQHVSEHRLDRITDWLDYAIELGASGIALGPIFQSETHGYDTTDYFAIDSRLGDTADFRRLIAEAHSRGLRVLLDGVFNHVGRGFPRFQAVLEGADATAASNWFTRTDSDVDAHNGGFASFEGHSALVELNHFEPAVVDFVVDVMTHWLGLGADGWRLDAAYAVAPEFWATVLPRVRAAHPGAYIVGEVLHGDYAAFVAESGVDSVTQYELWKAIWSAVSEANFFELAWALDRHSEFLQSFTPLTFVGNHDVTRIASAIGDARHLPHALVVLFTVGGTPSIYYGDEQAFVGVKEQRAGGDDAVRPEFPAGGRGDLAPEGWAIFHVHQELIGLRRRHPWLHTAAARTLQLTNENYVYELTDGHERLVVSLNLGDAAGTLQLPEHGDIVAGEASATRHPAGTTLDTPPHGWVVLALEPDAR</sequence>
<dbReference type="OrthoDB" id="9802433at2"/>
<reference evidence="4 5" key="1">
    <citation type="submission" date="2018-03" db="EMBL/GenBank/DDBJ databases">
        <title>Genomic Encyclopedia of Type Strains, Phase III (KMG-III): the genomes of soil and plant-associated and newly described type strains.</title>
        <authorList>
            <person name="Whitman W."/>
        </authorList>
    </citation>
    <scope>NUCLEOTIDE SEQUENCE [LARGE SCALE GENOMIC DNA]</scope>
    <source>
        <strain evidence="4 5">CGMCC 1.12484</strain>
    </source>
</reference>
<dbReference type="InterPro" id="IPR017853">
    <property type="entry name" value="GH"/>
</dbReference>
<evidence type="ECO:0000313" key="5">
    <source>
        <dbReference type="Proteomes" id="UP000237983"/>
    </source>
</evidence>
<evidence type="ECO:0000256" key="1">
    <source>
        <dbReference type="ARBA" id="ARBA00022801"/>
    </source>
</evidence>
<accession>A0A2T0V9Z5</accession>
<dbReference type="Gene3D" id="3.20.20.80">
    <property type="entry name" value="Glycosidases"/>
    <property type="match status" value="1"/>
</dbReference>
<dbReference type="GO" id="GO:0016798">
    <property type="term" value="F:hydrolase activity, acting on glycosyl bonds"/>
    <property type="evidence" value="ECO:0007669"/>
    <property type="project" value="UniProtKB-KW"/>
</dbReference>
<feature type="domain" description="Glycosyl hydrolase family 13 catalytic" evidence="3">
    <location>
        <begin position="26"/>
        <end position="383"/>
    </location>
</feature>
<keyword evidence="2" id="KW-0326">Glycosidase</keyword>
<proteinExistence type="predicted"/>
<dbReference type="GO" id="GO:0005975">
    <property type="term" value="P:carbohydrate metabolic process"/>
    <property type="evidence" value="ECO:0007669"/>
    <property type="project" value="InterPro"/>
</dbReference>
<dbReference type="PANTHER" id="PTHR10357">
    <property type="entry name" value="ALPHA-AMYLASE FAMILY MEMBER"/>
    <property type="match status" value="1"/>
</dbReference>
<dbReference type="SUPFAM" id="SSF51445">
    <property type="entry name" value="(Trans)glycosidases"/>
    <property type="match status" value="1"/>
</dbReference>
<dbReference type="EMBL" id="PVTL01000008">
    <property type="protein sequence ID" value="PRY67002.1"/>
    <property type="molecule type" value="Genomic_DNA"/>
</dbReference>
<dbReference type="InterPro" id="IPR006047">
    <property type="entry name" value="GH13_cat_dom"/>
</dbReference>
<dbReference type="PANTHER" id="PTHR10357:SF210">
    <property type="entry name" value="MALTODEXTRIN GLUCOSIDASE"/>
    <property type="match status" value="1"/>
</dbReference>
<dbReference type="RefSeq" id="WP_106214109.1">
    <property type="nucleotide sequence ID" value="NZ_PVTL01000008.1"/>
</dbReference>
<keyword evidence="1" id="KW-0378">Hydrolase</keyword>
<dbReference type="Proteomes" id="UP000237983">
    <property type="component" value="Unassembled WGS sequence"/>
</dbReference>
<organism evidence="4 5">
    <name type="scientific">Glaciihabitans tibetensis</name>
    <dbReference type="NCBI Taxonomy" id="1266600"/>
    <lineage>
        <taxon>Bacteria</taxon>
        <taxon>Bacillati</taxon>
        <taxon>Actinomycetota</taxon>
        <taxon>Actinomycetes</taxon>
        <taxon>Micrococcales</taxon>
        <taxon>Microbacteriaceae</taxon>
        <taxon>Glaciihabitans</taxon>
    </lineage>
</organism>
<gene>
    <name evidence="4" type="ORF">B0I08_10886</name>
</gene>
<evidence type="ECO:0000259" key="3">
    <source>
        <dbReference type="SMART" id="SM00642"/>
    </source>
</evidence>
<dbReference type="Pfam" id="PF00128">
    <property type="entry name" value="Alpha-amylase"/>
    <property type="match status" value="1"/>
</dbReference>
<name>A0A2T0V9Z5_9MICO</name>
<keyword evidence="5" id="KW-1185">Reference proteome</keyword>
<protein>
    <submittedName>
        <fullName evidence="4">Cyclomaltodextrinase</fullName>
    </submittedName>
</protein>
<comment type="caution">
    <text evidence="4">The sequence shown here is derived from an EMBL/GenBank/DDBJ whole genome shotgun (WGS) entry which is preliminary data.</text>
</comment>